<organism evidence="1 2">
    <name type="scientific">Artomyces pyxidatus</name>
    <dbReference type="NCBI Taxonomy" id="48021"/>
    <lineage>
        <taxon>Eukaryota</taxon>
        <taxon>Fungi</taxon>
        <taxon>Dikarya</taxon>
        <taxon>Basidiomycota</taxon>
        <taxon>Agaricomycotina</taxon>
        <taxon>Agaricomycetes</taxon>
        <taxon>Russulales</taxon>
        <taxon>Auriscalpiaceae</taxon>
        <taxon>Artomyces</taxon>
    </lineage>
</organism>
<sequence>MKFTGVVVGGLLHALSVAAHHGDEHEHAQEILVSGPTVGTDLTWLEKYGPQSDMVFTGPLSFSHLEYARCLEDASKDFDIAILGMPFDTAVTYRPGTRFGPTGIRTGSRRQHAARAYTLSWGLDPYTQGTKVIDCGDVPLNPFDNAVALDQMEVAYSTLLKRDVARNSTEGVGEVRAFAKDKKEHPKIITLGGDHTIVLPILRSLNKVYGPISVIHFDAHLDTWSPGEISPSPQARITHGSFFYIAREEGLMSNTSIHAGIRCKMLGDSDITNDESVGFKVISTDDLDDIGISEVIRRIRKRIGNSPVYLSLDIDVIDPGLAPATGTPEAGGWTTREVKRIIRGLAGLNFVGADIVEVAPAYDHADVTSIAAADIVHDFLSMMMSAEPPKPRDDRKPWVDEL</sequence>
<keyword evidence="2" id="KW-1185">Reference proteome</keyword>
<proteinExistence type="predicted"/>
<evidence type="ECO:0000313" key="1">
    <source>
        <dbReference type="EMBL" id="KAI0066416.1"/>
    </source>
</evidence>
<evidence type="ECO:0000313" key="2">
    <source>
        <dbReference type="Proteomes" id="UP000814140"/>
    </source>
</evidence>
<dbReference type="EMBL" id="MU277192">
    <property type="protein sequence ID" value="KAI0066416.1"/>
    <property type="molecule type" value="Genomic_DNA"/>
</dbReference>
<gene>
    <name evidence="1" type="ORF">BV25DRAFT_1820351</name>
</gene>
<protein>
    <submittedName>
        <fullName evidence="1">Arginase/deacetylase</fullName>
    </submittedName>
</protein>
<dbReference type="Proteomes" id="UP000814140">
    <property type="component" value="Unassembled WGS sequence"/>
</dbReference>
<accession>A0ACB8TDB4</accession>
<name>A0ACB8TDB4_9AGAM</name>
<comment type="caution">
    <text evidence="1">The sequence shown here is derived from an EMBL/GenBank/DDBJ whole genome shotgun (WGS) entry which is preliminary data.</text>
</comment>
<reference evidence="1" key="1">
    <citation type="submission" date="2021-03" db="EMBL/GenBank/DDBJ databases">
        <authorList>
            <consortium name="DOE Joint Genome Institute"/>
            <person name="Ahrendt S."/>
            <person name="Looney B.P."/>
            <person name="Miyauchi S."/>
            <person name="Morin E."/>
            <person name="Drula E."/>
            <person name="Courty P.E."/>
            <person name="Chicoki N."/>
            <person name="Fauchery L."/>
            <person name="Kohler A."/>
            <person name="Kuo A."/>
            <person name="Labutti K."/>
            <person name="Pangilinan J."/>
            <person name="Lipzen A."/>
            <person name="Riley R."/>
            <person name="Andreopoulos W."/>
            <person name="He G."/>
            <person name="Johnson J."/>
            <person name="Barry K.W."/>
            <person name="Grigoriev I.V."/>
            <person name="Nagy L."/>
            <person name="Hibbett D."/>
            <person name="Henrissat B."/>
            <person name="Matheny P.B."/>
            <person name="Labbe J."/>
            <person name="Martin F."/>
        </authorList>
    </citation>
    <scope>NUCLEOTIDE SEQUENCE</scope>
    <source>
        <strain evidence="1">HHB10654</strain>
    </source>
</reference>
<reference evidence="1" key="2">
    <citation type="journal article" date="2022" name="New Phytol.">
        <title>Evolutionary transition to the ectomycorrhizal habit in the genomes of a hyperdiverse lineage of mushroom-forming fungi.</title>
        <authorList>
            <person name="Looney B."/>
            <person name="Miyauchi S."/>
            <person name="Morin E."/>
            <person name="Drula E."/>
            <person name="Courty P.E."/>
            <person name="Kohler A."/>
            <person name="Kuo A."/>
            <person name="LaButti K."/>
            <person name="Pangilinan J."/>
            <person name="Lipzen A."/>
            <person name="Riley R."/>
            <person name="Andreopoulos W."/>
            <person name="He G."/>
            <person name="Johnson J."/>
            <person name="Nolan M."/>
            <person name="Tritt A."/>
            <person name="Barry K.W."/>
            <person name="Grigoriev I.V."/>
            <person name="Nagy L.G."/>
            <person name="Hibbett D."/>
            <person name="Henrissat B."/>
            <person name="Matheny P.B."/>
            <person name="Labbe J."/>
            <person name="Martin F.M."/>
        </authorList>
    </citation>
    <scope>NUCLEOTIDE SEQUENCE</scope>
    <source>
        <strain evidence="1">HHB10654</strain>
    </source>
</reference>